<dbReference type="PANTHER" id="PTHR43976:SF9">
    <property type="entry name" value="OXIDOREDUCTASE"/>
    <property type="match status" value="1"/>
</dbReference>
<accession>A0A1H7VD79</accession>
<protein>
    <submittedName>
        <fullName evidence="3">NADP-dependent 3-hydroxy acid dehydrogenase YdfG</fullName>
    </submittedName>
</protein>
<evidence type="ECO:0000313" key="3">
    <source>
        <dbReference type="EMBL" id="SEM06717.1"/>
    </source>
</evidence>
<keyword evidence="2" id="KW-0472">Membrane</keyword>
<name>A0A1H7VD79_9BACT</name>
<dbReference type="PANTHER" id="PTHR43976">
    <property type="entry name" value="SHORT CHAIN DEHYDROGENASE"/>
    <property type="match status" value="1"/>
</dbReference>
<dbReference type="PRINTS" id="PR00081">
    <property type="entry name" value="GDHRDH"/>
</dbReference>
<dbReference type="AlphaFoldDB" id="A0A1H7VD79"/>
<proteinExistence type="inferred from homology"/>
<evidence type="ECO:0000256" key="1">
    <source>
        <dbReference type="RuleBase" id="RU000363"/>
    </source>
</evidence>
<dbReference type="CDD" id="cd05374">
    <property type="entry name" value="17beta-HSD-like_SDR_c"/>
    <property type="match status" value="1"/>
</dbReference>
<dbReference type="STRING" id="573321.SAMN04488505_103281"/>
<dbReference type="EMBL" id="FOBB01000003">
    <property type="protein sequence ID" value="SEM06717.1"/>
    <property type="molecule type" value="Genomic_DNA"/>
</dbReference>
<dbReference type="InterPro" id="IPR002347">
    <property type="entry name" value="SDR_fam"/>
</dbReference>
<dbReference type="SUPFAM" id="SSF51735">
    <property type="entry name" value="NAD(P)-binding Rossmann-fold domains"/>
    <property type="match status" value="1"/>
</dbReference>
<dbReference type="RefSeq" id="WP_089912785.1">
    <property type="nucleotide sequence ID" value="NZ_FOBB01000003.1"/>
</dbReference>
<keyword evidence="4" id="KW-1185">Reference proteome</keyword>
<gene>
    <name evidence="3" type="ORF">SAMN04488505_103281</name>
</gene>
<organism evidence="3 4">
    <name type="scientific">Chitinophaga rupis</name>
    <dbReference type="NCBI Taxonomy" id="573321"/>
    <lineage>
        <taxon>Bacteria</taxon>
        <taxon>Pseudomonadati</taxon>
        <taxon>Bacteroidota</taxon>
        <taxon>Chitinophagia</taxon>
        <taxon>Chitinophagales</taxon>
        <taxon>Chitinophagaceae</taxon>
        <taxon>Chitinophaga</taxon>
    </lineage>
</organism>
<dbReference type="Proteomes" id="UP000198984">
    <property type="component" value="Unassembled WGS sequence"/>
</dbReference>
<feature type="transmembrane region" description="Helical" evidence="2">
    <location>
        <begin position="132"/>
        <end position="153"/>
    </location>
</feature>
<dbReference type="Pfam" id="PF00106">
    <property type="entry name" value="adh_short"/>
    <property type="match status" value="1"/>
</dbReference>
<keyword evidence="2" id="KW-1133">Transmembrane helix</keyword>
<dbReference type="InterPro" id="IPR036291">
    <property type="entry name" value="NAD(P)-bd_dom_sf"/>
</dbReference>
<reference evidence="3 4" key="1">
    <citation type="submission" date="2016-10" db="EMBL/GenBank/DDBJ databases">
        <authorList>
            <person name="de Groot N.N."/>
        </authorList>
    </citation>
    <scope>NUCLEOTIDE SEQUENCE [LARGE SCALE GENOMIC DNA]</scope>
    <source>
        <strain evidence="3 4">DSM 21039</strain>
    </source>
</reference>
<evidence type="ECO:0000256" key="2">
    <source>
        <dbReference type="SAM" id="Phobius"/>
    </source>
</evidence>
<keyword evidence="2" id="KW-0812">Transmembrane</keyword>
<dbReference type="InterPro" id="IPR051911">
    <property type="entry name" value="SDR_oxidoreductase"/>
</dbReference>
<dbReference type="Gene3D" id="3.40.50.720">
    <property type="entry name" value="NAD(P)-binding Rossmann-like Domain"/>
    <property type="match status" value="1"/>
</dbReference>
<dbReference type="OrthoDB" id="1235794at2"/>
<sequence length="288" mass="30931">MSKTVLITGTSTGFGKLSALTLAQAGHTVIAAMRGTTGKNAAVAQELAALPNIHVVEMDITSDTSVQNAIQQTLAQHGKIDVLVNNAAVTGYGLLEAYSLNQVREMLDVNLFSVLRTYQAVLPSMREKKNGLIINITSGASGFTMPFMIPYFISKFGIETITEGIQEELKAFGIENVSLQPGVYPTEMNNGSKTGVNADREDIIAAYGESSAQAFQALGTALFGKMAAFKMDPQVIADGILKLVNMEKGTRPLRFPLDAIAQGTDQEFIDSRAAIKKRWLAAYGYQPS</sequence>
<comment type="similarity">
    <text evidence="1">Belongs to the short-chain dehydrogenases/reductases (SDR) family.</text>
</comment>
<dbReference type="PRINTS" id="PR00080">
    <property type="entry name" value="SDRFAMILY"/>
</dbReference>
<evidence type="ECO:0000313" key="4">
    <source>
        <dbReference type="Proteomes" id="UP000198984"/>
    </source>
</evidence>